<evidence type="ECO:0000313" key="8">
    <source>
        <dbReference type="EMBL" id="GLT21357.1"/>
    </source>
</evidence>
<dbReference type="Proteomes" id="UP001157167">
    <property type="component" value="Unassembled WGS sequence"/>
</dbReference>
<dbReference type="Pfam" id="PF20473">
    <property type="entry name" value="MmeI_Mtase"/>
    <property type="match status" value="1"/>
</dbReference>
<name>A0ABQ6F9M5_9RHOO</name>
<dbReference type="PRINTS" id="PR00507">
    <property type="entry name" value="N12N6MTFRASE"/>
</dbReference>
<accession>A0ABQ6F9M5</accession>
<keyword evidence="9" id="KW-1185">Reference proteome</keyword>
<evidence type="ECO:0000259" key="7">
    <source>
        <dbReference type="Pfam" id="PF20473"/>
    </source>
</evidence>
<dbReference type="InterPro" id="IPR046816">
    <property type="entry name" value="MmeI_Mtase"/>
</dbReference>
<dbReference type="EMBL" id="BSPX01000007">
    <property type="protein sequence ID" value="GLT21357.1"/>
    <property type="molecule type" value="Genomic_DNA"/>
</dbReference>
<dbReference type="InterPro" id="IPR050953">
    <property type="entry name" value="N4_N6_ade-DNA_methylase"/>
</dbReference>
<evidence type="ECO:0000256" key="3">
    <source>
        <dbReference type="ARBA" id="ARBA00022679"/>
    </source>
</evidence>
<feature type="domain" description="MmeI-like helicase spacer" evidence="6">
    <location>
        <begin position="223"/>
        <end position="294"/>
    </location>
</feature>
<evidence type="ECO:0000256" key="1">
    <source>
        <dbReference type="ARBA" id="ARBA00011900"/>
    </source>
</evidence>
<dbReference type="EC" id="2.1.1.72" evidence="1"/>
<evidence type="ECO:0000256" key="4">
    <source>
        <dbReference type="ARBA" id="ARBA00047942"/>
    </source>
</evidence>
<dbReference type="Gene3D" id="3.40.50.150">
    <property type="entry name" value="Vaccinia Virus protein VP39"/>
    <property type="match status" value="1"/>
</dbReference>
<keyword evidence="3" id="KW-0808">Transferase</keyword>
<reference evidence="9" key="1">
    <citation type="journal article" date="2019" name="Int. J. Syst. Evol. Microbiol.">
        <title>The Global Catalogue of Microorganisms (GCM) 10K type strain sequencing project: providing services to taxonomists for standard genome sequencing and annotation.</title>
        <authorList>
            <consortium name="The Broad Institute Genomics Platform"/>
            <consortium name="The Broad Institute Genome Sequencing Center for Infectious Disease"/>
            <person name="Wu L."/>
            <person name="Ma J."/>
        </authorList>
    </citation>
    <scope>NUCLEOTIDE SEQUENCE [LARGE SCALE GENOMIC DNA]</scope>
    <source>
        <strain evidence="9">NBRC 102407</strain>
    </source>
</reference>
<dbReference type="PROSITE" id="PS00092">
    <property type="entry name" value="N6_MTASE"/>
    <property type="match status" value="1"/>
</dbReference>
<dbReference type="InterPro" id="IPR046817">
    <property type="entry name" value="MmeI_N"/>
</dbReference>
<evidence type="ECO:0000259" key="6">
    <source>
        <dbReference type="Pfam" id="PF20465"/>
    </source>
</evidence>
<feature type="domain" description="MmeI-like DNA-methyltransferase" evidence="7">
    <location>
        <begin position="385"/>
        <end position="679"/>
    </location>
</feature>
<comment type="catalytic activity">
    <reaction evidence="4">
        <text>a 2'-deoxyadenosine in DNA + S-adenosyl-L-methionine = an N(6)-methyl-2'-deoxyadenosine in DNA + S-adenosyl-L-homocysteine + H(+)</text>
        <dbReference type="Rhea" id="RHEA:15197"/>
        <dbReference type="Rhea" id="RHEA-COMP:12418"/>
        <dbReference type="Rhea" id="RHEA-COMP:12419"/>
        <dbReference type="ChEBI" id="CHEBI:15378"/>
        <dbReference type="ChEBI" id="CHEBI:57856"/>
        <dbReference type="ChEBI" id="CHEBI:59789"/>
        <dbReference type="ChEBI" id="CHEBI:90615"/>
        <dbReference type="ChEBI" id="CHEBI:90616"/>
        <dbReference type="EC" id="2.1.1.72"/>
    </reaction>
</comment>
<comment type="caution">
    <text evidence="8">The sequence shown here is derived from an EMBL/GenBank/DDBJ whole genome shotgun (WGS) entry which is preliminary data.</text>
</comment>
<feature type="domain" description="MmeI-like N-terminal" evidence="5">
    <location>
        <begin position="18"/>
        <end position="216"/>
    </location>
</feature>
<dbReference type="SUPFAM" id="SSF53335">
    <property type="entry name" value="S-adenosyl-L-methionine-dependent methyltransferases"/>
    <property type="match status" value="1"/>
</dbReference>
<dbReference type="Pfam" id="PF20464">
    <property type="entry name" value="MmeI_N"/>
    <property type="match status" value="1"/>
</dbReference>
<evidence type="ECO:0000313" key="9">
    <source>
        <dbReference type="Proteomes" id="UP001157167"/>
    </source>
</evidence>
<gene>
    <name evidence="8" type="ORF">GCM10007933_08090</name>
</gene>
<organism evidence="8 9">
    <name type="scientific">Zoogloea oryzae</name>
    <dbReference type="NCBI Taxonomy" id="310767"/>
    <lineage>
        <taxon>Bacteria</taxon>
        <taxon>Pseudomonadati</taxon>
        <taxon>Pseudomonadota</taxon>
        <taxon>Betaproteobacteria</taxon>
        <taxon>Rhodocyclales</taxon>
        <taxon>Zoogloeaceae</taxon>
        <taxon>Zoogloea</taxon>
    </lineage>
</organism>
<dbReference type="Pfam" id="PF20465">
    <property type="entry name" value="MmeI_hel"/>
    <property type="match status" value="1"/>
</dbReference>
<dbReference type="InterPro" id="IPR046819">
    <property type="entry name" value="MmeI_hel"/>
</dbReference>
<dbReference type="InterPro" id="IPR029063">
    <property type="entry name" value="SAM-dependent_MTases_sf"/>
</dbReference>
<keyword evidence="2" id="KW-0489">Methyltransferase</keyword>
<evidence type="ECO:0000256" key="2">
    <source>
        <dbReference type="ARBA" id="ARBA00022603"/>
    </source>
</evidence>
<evidence type="ECO:0000259" key="5">
    <source>
        <dbReference type="Pfam" id="PF20464"/>
    </source>
</evidence>
<sequence length="1166" mass="129520">MVLGDTAVAEADNGIDLFLKRWSAAGGSERANYQLFLTELCALLGLPTPDPAGDDTRDNAYVFERRVVIRQPDGTSNNGFIDLYRRGSFVLEAKQTGKTLDTSGWDKAMLRAHNQADQYVRALPADEGRPPFILVVDVGRNIELYAEFSRSGATYTPFPDPQSHRIRLEDLRKEDVRQRLRAVWLDPLTLDPSRQSARVTRQIADQLASLAKSLEAADHPAEKVASFLMRALFTMFAEDVGLLPDRAFTQLLERLQTKPANFAPMLESLWQSMNAGGFSPILEEKVLRFNGGLFADASAIPLDRDQLELLLNASRADWRFVEPAIFGTLLERALDPRERHKLGAHYTPRAYVERLVLPTVVEPLRAEWREVQVAALAYEQQGKHKEAVEEVRAFHRNLCELRVLDPACGSGNFLYVTLEHLKRLEGEVLNLLHDLGESQGLLALEGVTVDPHQFLGLEINPRAARIAELVLWIGYLQWHFRTHGSVNPPEPVLRDFKNIENRDALIAYDGVEVVTGDDGKPLTCWDGVTYKVSPVTGEPVPDEAARVEQVRYLNSRKAEWPKADYIVGNPPFIGAATMRRALGDGYVDAVRGTWKQVPESADFVMYWWHMAGDAVRAGQAQRFGFITTNSIRQTFNRRVVQAQLDAKPPLSLAFAIPDHPWVDAADGAAVRIAMTVGQAGVEEGRRLTVTDETETRQDEVEVTLQERRGRIFADLTIGADIASARALKANAGVSSPGVKLHGAGFIVTPAEGLQLGLGVVPGLDQHIREYRNGRDLTNRPRGVMVIDFYGLSAERVRAEYPAAYQWVLERVKPERDQNNRATYRENWWLFGEARKDWRVMAHGAARYISTVETSKHRLFQFLDADILPDNKLINLAVQDAVVLGVLSSRLHVLWSFRAGSWLGVGNDSVYVKTMCLEKFPFPRPTNTQADGIRQLAEQIDAHRKRQQAAHADVTLTGMYNVLEKLRSGEALTAKEKLIHEHGLVSVLRELHDELDRAVFAAYGWDDLAAKLVGKPGATTPLPDKPDEQAEAEEELLFRLVALNATRAAEEAKGQVRWLRPDYQNPAHGAGTVSPVEQVEIEVGEEEAAPPDAKAKPVGKAAWPKSMREQVAAVLASLQGGARSAEAIATQFKRSPTVSVQSVLGALEELGRVQQEAGLFRLTAGGM</sequence>
<dbReference type="PANTHER" id="PTHR33841:SF1">
    <property type="entry name" value="DNA METHYLTRANSFERASE A"/>
    <property type="match status" value="1"/>
</dbReference>
<dbReference type="InterPro" id="IPR002052">
    <property type="entry name" value="DNA_methylase_N6_adenine_CS"/>
</dbReference>
<protein>
    <recommendedName>
        <fullName evidence="1">site-specific DNA-methyltransferase (adenine-specific)</fullName>
        <ecNumber evidence="1">2.1.1.72</ecNumber>
    </recommendedName>
</protein>
<dbReference type="PANTHER" id="PTHR33841">
    <property type="entry name" value="DNA METHYLTRANSFERASE YEEA-RELATED"/>
    <property type="match status" value="1"/>
</dbReference>
<proteinExistence type="predicted"/>